<evidence type="ECO:0000313" key="4">
    <source>
        <dbReference type="Proteomes" id="UP000250235"/>
    </source>
</evidence>
<organism evidence="3 4">
    <name type="scientific">Dorcoceras hygrometricum</name>
    <dbReference type="NCBI Taxonomy" id="472368"/>
    <lineage>
        <taxon>Eukaryota</taxon>
        <taxon>Viridiplantae</taxon>
        <taxon>Streptophyta</taxon>
        <taxon>Embryophyta</taxon>
        <taxon>Tracheophyta</taxon>
        <taxon>Spermatophyta</taxon>
        <taxon>Magnoliopsida</taxon>
        <taxon>eudicotyledons</taxon>
        <taxon>Gunneridae</taxon>
        <taxon>Pentapetalae</taxon>
        <taxon>asterids</taxon>
        <taxon>lamiids</taxon>
        <taxon>Lamiales</taxon>
        <taxon>Gesneriaceae</taxon>
        <taxon>Didymocarpoideae</taxon>
        <taxon>Trichosporeae</taxon>
        <taxon>Loxocarpinae</taxon>
        <taxon>Dorcoceras</taxon>
    </lineage>
</organism>
<dbReference type="EMBL" id="KV006378">
    <property type="protein sequence ID" value="KZV32694.1"/>
    <property type="molecule type" value="Genomic_DNA"/>
</dbReference>
<name>A0A2Z7BDY5_9LAMI</name>
<keyword evidence="2" id="KW-0472">Membrane</keyword>
<sequence length="396" mass="44239">MMTWVARRRFGLRSLPLRFGCWCELCTVEEAVGYFFISFVLFPLLSAACDILLFIVSFSGEFPLIPIIVFTIEVALDSSQESLSSYTSLGGCGWIVVEREVSTLFLCCVFQTLFYDYSEELSGNWYRCGSVFSFWTSTTSVFSHHCRDIIAIDFDLDTETIPTGIFDAIQHGQSAEGFVDFFIQETSYSSTSSSPIYSVSSSTSSRSTSSSDSSVHFSEDHTQIELPTAVFPSIDFTESTAQLRASIDQIQVEQVQPRERVEELKSGLSQKITKFDLAFAQSTSRQDMIYRDLFNDVQREVQIQKAALTQELTAFRLETQEGLSTLRAQLSEIVAYIIRGNDEKKGEESSSRLQPDDRSRPGGGGGGSRSEPPSKRGSGSYRGRGSRCSGFSRWFS</sequence>
<evidence type="ECO:0000256" key="2">
    <source>
        <dbReference type="SAM" id="Phobius"/>
    </source>
</evidence>
<protein>
    <submittedName>
        <fullName evidence="3">Myosin-4-like</fullName>
    </submittedName>
</protein>
<reference evidence="3 4" key="1">
    <citation type="journal article" date="2015" name="Proc. Natl. Acad. Sci. U.S.A.">
        <title>The resurrection genome of Boea hygrometrica: A blueprint for survival of dehydration.</title>
        <authorList>
            <person name="Xiao L."/>
            <person name="Yang G."/>
            <person name="Zhang L."/>
            <person name="Yang X."/>
            <person name="Zhao S."/>
            <person name="Ji Z."/>
            <person name="Zhou Q."/>
            <person name="Hu M."/>
            <person name="Wang Y."/>
            <person name="Chen M."/>
            <person name="Xu Y."/>
            <person name="Jin H."/>
            <person name="Xiao X."/>
            <person name="Hu G."/>
            <person name="Bao F."/>
            <person name="Hu Y."/>
            <person name="Wan P."/>
            <person name="Li L."/>
            <person name="Deng X."/>
            <person name="Kuang T."/>
            <person name="Xiang C."/>
            <person name="Zhu J.K."/>
            <person name="Oliver M.J."/>
            <person name="He Y."/>
        </authorList>
    </citation>
    <scope>NUCLEOTIDE SEQUENCE [LARGE SCALE GENOMIC DNA]</scope>
    <source>
        <strain evidence="4">cv. XS01</strain>
    </source>
</reference>
<dbReference type="Proteomes" id="UP000250235">
    <property type="component" value="Unassembled WGS sequence"/>
</dbReference>
<proteinExistence type="predicted"/>
<feature type="transmembrane region" description="Helical" evidence="2">
    <location>
        <begin position="21"/>
        <end position="45"/>
    </location>
</feature>
<feature type="region of interest" description="Disordered" evidence="1">
    <location>
        <begin position="344"/>
        <end position="396"/>
    </location>
</feature>
<evidence type="ECO:0000313" key="3">
    <source>
        <dbReference type="EMBL" id="KZV32694.1"/>
    </source>
</evidence>
<evidence type="ECO:0000256" key="1">
    <source>
        <dbReference type="SAM" id="MobiDB-lite"/>
    </source>
</evidence>
<keyword evidence="2" id="KW-0812">Transmembrane</keyword>
<gene>
    <name evidence="3" type="ORF">F511_14467</name>
</gene>
<feature type="compositionally biased region" description="Basic and acidic residues" evidence="1">
    <location>
        <begin position="344"/>
        <end position="360"/>
    </location>
</feature>
<feature type="compositionally biased region" description="Low complexity" evidence="1">
    <location>
        <begin position="369"/>
        <end position="396"/>
    </location>
</feature>
<accession>A0A2Z7BDY5</accession>
<dbReference type="AlphaFoldDB" id="A0A2Z7BDY5"/>
<keyword evidence="2" id="KW-1133">Transmembrane helix</keyword>
<keyword evidence="4" id="KW-1185">Reference proteome</keyword>